<feature type="region of interest" description="Disordered" evidence="1">
    <location>
        <begin position="187"/>
        <end position="210"/>
    </location>
</feature>
<dbReference type="AlphaFoldDB" id="A0A078AN95"/>
<organism evidence="2 3">
    <name type="scientific">Stylonychia lemnae</name>
    <name type="common">Ciliate</name>
    <dbReference type="NCBI Taxonomy" id="5949"/>
    <lineage>
        <taxon>Eukaryota</taxon>
        <taxon>Sar</taxon>
        <taxon>Alveolata</taxon>
        <taxon>Ciliophora</taxon>
        <taxon>Intramacronucleata</taxon>
        <taxon>Spirotrichea</taxon>
        <taxon>Stichotrichia</taxon>
        <taxon>Sporadotrichida</taxon>
        <taxon>Oxytrichidae</taxon>
        <taxon>Stylonychinae</taxon>
        <taxon>Stylonychia</taxon>
    </lineage>
</organism>
<name>A0A078AN95_STYLE</name>
<dbReference type="Proteomes" id="UP000039865">
    <property type="component" value="Unassembled WGS sequence"/>
</dbReference>
<accession>A0A078AN95</accession>
<proteinExistence type="predicted"/>
<gene>
    <name evidence="2" type="primary">Contig14245.g15171</name>
    <name evidence="2" type="ORF">STYLEM_12891</name>
</gene>
<keyword evidence="3" id="KW-1185">Reference proteome</keyword>
<protein>
    <submittedName>
        <fullName evidence="2">Uncharacterized protein</fullName>
    </submittedName>
</protein>
<evidence type="ECO:0000313" key="2">
    <source>
        <dbReference type="EMBL" id="CDW83840.1"/>
    </source>
</evidence>
<evidence type="ECO:0000256" key="1">
    <source>
        <dbReference type="SAM" id="MobiDB-lite"/>
    </source>
</evidence>
<dbReference type="InParanoid" id="A0A078AN95"/>
<reference evidence="2 3" key="1">
    <citation type="submission" date="2014-06" db="EMBL/GenBank/DDBJ databases">
        <authorList>
            <person name="Swart Estienne"/>
        </authorList>
    </citation>
    <scope>NUCLEOTIDE SEQUENCE [LARGE SCALE GENOMIC DNA]</scope>
    <source>
        <strain evidence="2 3">130c</strain>
    </source>
</reference>
<sequence length="210" mass="24975">MIFMDTTSIFSIQLAKKFNRKQHSKQSGQNQYKREQLEKLQELLEFLLCYLKSLRNLSLDHQVLQEVLATLKMKFPNVLKEIHFITAMFIKEKPGNYWKEFTQSIVEFEKSYHSFEVTNLKIEESSKHYKFRIREYMDKDDEVLIYLLAMIDLSQMDNLSSLDYSIEQAKYFIMNIEPKKTTINFENREPQSPIVLGQDSNSQGKDDKSE</sequence>
<dbReference type="EMBL" id="CCKQ01012227">
    <property type="protein sequence ID" value="CDW83840.1"/>
    <property type="molecule type" value="Genomic_DNA"/>
</dbReference>
<evidence type="ECO:0000313" key="3">
    <source>
        <dbReference type="Proteomes" id="UP000039865"/>
    </source>
</evidence>